<protein>
    <submittedName>
        <fullName evidence="2">Translocation protein in type III secretion</fullName>
    </submittedName>
</protein>
<feature type="region of interest" description="Disordered" evidence="1">
    <location>
        <begin position="108"/>
        <end position="138"/>
    </location>
</feature>
<name>A0ABY6W3Q2_9BURK</name>
<organism evidence="2 3">
    <name type="scientific">Pandoraea capi</name>
    <dbReference type="NCBI Taxonomy" id="2508286"/>
    <lineage>
        <taxon>Bacteria</taxon>
        <taxon>Pseudomonadati</taxon>
        <taxon>Pseudomonadota</taxon>
        <taxon>Betaproteobacteria</taxon>
        <taxon>Burkholderiales</taxon>
        <taxon>Burkholderiaceae</taxon>
        <taxon>Pandoraea</taxon>
    </lineage>
</organism>
<feature type="compositionally biased region" description="Low complexity" evidence="1">
    <location>
        <begin position="114"/>
        <end position="129"/>
    </location>
</feature>
<dbReference type="Proteomes" id="UP000366065">
    <property type="component" value="Unassembled WGS sequence"/>
</dbReference>
<reference evidence="2 3" key="1">
    <citation type="submission" date="2019-08" db="EMBL/GenBank/DDBJ databases">
        <authorList>
            <person name="Peeters C."/>
        </authorList>
    </citation>
    <scope>NUCLEOTIDE SEQUENCE [LARGE SCALE GENOMIC DNA]</scope>
    <source>
        <strain evidence="2 3">LMG 20602</strain>
    </source>
</reference>
<sequence>MCPESDVLPQMDGGSAGVALSLDDVLVGQGCLTFAEGDMDVCVGWLRGGGEGLVVTAHVDEGVVGQVRFWCDAQQWADWIAASLPMPSWEALPHEWRASAASLTLATESTGDVPSDSLPSSTPLDASSPGDEPELHCTSQSASSSVSCAISWPDAVAIAPERVETLWRMGMVLGRNGRQLALHYLDGATAWLLTRCERATPAHRPLDPCGFPERHCVMAAGWAALPASLCDGLLDGGAVLLDVAADVTAGEYWLIDGDDAIAMRDGQPAGRHVVSLDRATDGVRDGGALECPRLLAVIAQRQIPVPWLTAWRCGYETAPPPTTPRALTLNGIALWRDGAPWKSGRLLRFGDGRLAVQIEPANLVTTPSAPDAISGRDPMGVDCATS</sequence>
<gene>
    <name evidence="2" type="ORF">PCA20602_03239</name>
</gene>
<keyword evidence="3" id="KW-1185">Reference proteome</keyword>
<evidence type="ECO:0000313" key="2">
    <source>
        <dbReference type="EMBL" id="VVE22942.1"/>
    </source>
</evidence>
<evidence type="ECO:0000313" key="3">
    <source>
        <dbReference type="Proteomes" id="UP000366065"/>
    </source>
</evidence>
<dbReference type="EMBL" id="CABPRV010000007">
    <property type="protein sequence ID" value="VVE22942.1"/>
    <property type="molecule type" value="Genomic_DNA"/>
</dbReference>
<proteinExistence type="predicted"/>
<evidence type="ECO:0000256" key="1">
    <source>
        <dbReference type="SAM" id="MobiDB-lite"/>
    </source>
</evidence>
<accession>A0ABY6W3Q2</accession>
<comment type="caution">
    <text evidence="2">The sequence shown here is derived from an EMBL/GenBank/DDBJ whole genome shotgun (WGS) entry which is preliminary data.</text>
</comment>